<feature type="modified residue" description="4-aspartylphosphate" evidence="1">
    <location>
        <position position="53"/>
    </location>
</feature>
<name>A0A1H6Z647_9BACT</name>
<evidence type="ECO:0000313" key="5">
    <source>
        <dbReference type="Proteomes" id="UP000199403"/>
    </source>
</evidence>
<dbReference type="PANTHER" id="PTHR37299">
    <property type="entry name" value="TRANSCRIPTIONAL REGULATOR-RELATED"/>
    <property type="match status" value="1"/>
</dbReference>
<feature type="domain" description="HTH LytTR-type" evidence="3">
    <location>
        <begin position="143"/>
        <end position="241"/>
    </location>
</feature>
<dbReference type="CDD" id="cd17534">
    <property type="entry name" value="REC_DC-like"/>
    <property type="match status" value="1"/>
</dbReference>
<dbReference type="Gene3D" id="2.40.50.1020">
    <property type="entry name" value="LytTr DNA-binding domain"/>
    <property type="match status" value="1"/>
</dbReference>
<dbReference type="PROSITE" id="PS50930">
    <property type="entry name" value="HTH_LYTTR"/>
    <property type="match status" value="1"/>
</dbReference>
<keyword evidence="5" id="KW-1185">Reference proteome</keyword>
<dbReference type="PROSITE" id="PS50110">
    <property type="entry name" value="RESPONSE_REGULATORY"/>
    <property type="match status" value="1"/>
</dbReference>
<reference evidence="5" key="1">
    <citation type="submission" date="2016-10" db="EMBL/GenBank/DDBJ databases">
        <authorList>
            <person name="Varghese N."/>
            <person name="Submissions S."/>
        </authorList>
    </citation>
    <scope>NUCLEOTIDE SEQUENCE [LARGE SCALE GENOMIC DNA]</scope>
    <source>
        <strain evidence="5">IBRC-M 10761</strain>
    </source>
</reference>
<keyword evidence="4" id="KW-0238">DNA-binding</keyword>
<evidence type="ECO:0000256" key="1">
    <source>
        <dbReference type="PROSITE-ProRule" id="PRU00169"/>
    </source>
</evidence>
<dbReference type="Gene3D" id="3.40.50.2300">
    <property type="match status" value="1"/>
</dbReference>
<dbReference type="InterPro" id="IPR001789">
    <property type="entry name" value="Sig_transdc_resp-reg_receiver"/>
</dbReference>
<dbReference type="STRING" id="1416801.SAMN05192553_104205"/>
<dbReference type="PANTHER" id="PTHR37299:SF1">
    <property type="entry name" value="STAGE 0 SPORULATION PROTEIN A HOMOLOG"/>
    <property type="match status" value="1"/>
</dbReference>
<gene>
    <name evidence="4" type="ORF">SAMN05192553_104205</name>
</gene>
<dbReference type="GO" id="GO:0000156">
    <property type="term" value="F:phosphorelay response regulator activity"/>
    <property type="evidence" value="ECO:0007669"/>
    <property type="project" value="InterPro"/>
</dbReference>
<dbReference type="GO" id="GO:0003677">
    <property type="term" value="F:DNA binding"/>
    <property type="evidence" value="ECO:0007669"/>
    <property type="project" value="UniProtKB-KW"/>
</dbReference>
<dbReference type="InterPro" id="IPR007492">
    <property type="entry name" value="LytTR_DNA-bd_dom"/>
</dbReference>
<dbReference type="SMART" id="SM00448">
    <property type="entry name" value="REC"/>
    <property type="match status" value="1"/>
</dbReference>
<keyword evidence="1" id="KW-0597">Phosphoprotein</keyword>
<dbReference type="InterPro" id="IPR046947">
    <property type="entry name" value="LytR-like"/>
</dbReference>
<evidence type="ECO:0000259" key="2">
    <source>
        <dbReference type="PROSITE" id="PS50110"/>
    </source>
</evidence>
<dbReference type="OrthoDB" id="1646880at2"/>
<protein>
    <submittedName>
        <fullName evidence="4">DNA-binding response regulator, LytR/AlgR family</fullName>
    </submittedName>
</protein>
<dbReference type="Pfam" id="PF04397">
    <property type="entry name" value="LytTR"/>
    <property type="match status" value="1"/>
</dbReference>
<dbReference type="EMBL" id="FNZH01000004">
    <property type="protein sequence ID" value="SEJ48186.1"/>
    <property type="molecule type" value="Genomic_DNA"/>
</dbReference>
<evidence type="ECO:0000259" key="3">
    <source>
        <dbReference type="PROSITE" id="PS50930"/>
    </source>
</evidence>
<dbReference type="SUPFAM" id="SSF52172">
    <property type="entry name" value="CheY-like"/>
    <property type="match status" value="1"/>
</dbReference>
<evidence type="ECO:0000313" key="4">
    <source>
        <dbReference type="EMBL" id="SEJ48186.1"/>
    </source>
</evidence>
<organism evidence="4 5">
    <name type="scientific">Cyclobacterium xiamenense</name>
    <dbReference type="NCBI Taxonomy" id="1297121"/>
    <lineage>
        <taxon>Bacteria</taxon>
        <taxon>Pseudomonadati</taxon>
        <taxon>Bacteroidota</taxon>
        <taxon>Cytophagia</taxon>
        <taxon>Cytophagales</taxon>
        <taxon>Cyclobacteriaceae</taxon>
        <taxon>Cyclobacterium</taxon>
    </lineage>
</organism>
<dbReference type="InterPro" id="IPR011006">
    <property type="entry name" value="CheY-like_superfamily"/>
</dbReference>
<sequence length="243" mass="27863">MIRILILEDDMVLAAHLSQTIQKLGYSVTGIEKNGENALLHFRQYLPQLVLVDIGLHGKINGIETVKRIQEIDAIKAIYLTGNTDEDSFEKAKTTRPLAFISKPFQPVELERTLALAAEQILFEPERAKTEPEEIATFLKDRIFVRTQNKLVKLLFDDIYYVEADRNYAKIHTKSESILVVCPLKMLDQKLPVRQFVRIHRSFLVNISKLDAVADNFLEINNITLPISKQHKQELLKNLNTLS</sequence>
<dbReference type="AlphaFoldDB" id="A0A1H6Z647"/>
<feature type="domain" description="Response regulatory" evidence="2">
    <location>
        <begin position="3"/>
        <end position="118"/>
    </location>
</feature>
<accession>A0A1H6Z647</accession>
<dbReference type="SMART" id="SM00850">
    <property type="entry name" value="LytTR"/>
    <property type="match status" value="1"/>
</dbReference>
<dbReference type="RefSeq" id="WP_092175432.1">
    <property type="nucleotide sequence ID" value="NZ_FNZH01000004.1"/>
</dbReference>
<dbReference type="Pfam" id="PF00072">
    <property type="entry name" value="Response_reg"/>
    <property type="match status" value="1"/>
</dbReference>
<dbReference type="Proteomes" id="UP000199403">
    <property type="component" value="Unassembled WGS sequence"/>
</dbReference>
<proteinExistence type="predicted"/>